<name>A0ACD5UU59_AVESA</name>
<evidence type="ECO:0000313" key="2">
    <source>
        <dbReference type="Proteomes" id="UP001732700"/>
    </source>
</evidence>
<accession>A0ACD5UU59</accession>
<protein>
    <submittedName>
        <fullName evidence="1">Uncharacterized protein</fullName>
    </submittedName>
</protein>
<organism evidence="1 2">
    <name type="scientific">Avena sativa</name>
    <name type="common">Oat</name>
    <dbReference type="NCBI Taxonomy" id="4498"/>
    <lineage>
        <taxon>Eukaryota</taxon>
        <taxon>Viridiplantae</taxon>
        <taxon>Streptophyta</taxon>
        <taxon>Embryophyta</taxon>
        <taxon>Tracheophyta</taxon>
        <taxon>Spermatophyta</taxon>
        <taxon>Magnoliopsida</taxon>
        <taxon>Liliopsida</taxon>
        <taxon>Poales</taxon>
        <taxon>Poaceae</taxon>
        <taxon>BOP clade</taxon>
        <taxon>Pooideae</taxon>
        <taxon>Poodae</taxon>
        <taxon>Poeae</taxon>
        <taxon>Poeae Chloroplast Group 1 (Aveneae type)</taxon>
        <taxon>Aveninae</taxon>
        <taxon>Avena</taxon>
    </lineage>
</organism>
<keyword evidence="2" id="KW-1185">Reference proteome</keyword>
<reference evidence="1" key="1">
    <citation type="submission" date="2021-05" db="EMBL/GenBank/DDBJ databases">
        <authorList>
            <person name="Scholz U."/>
            <person name="Mascher M."/>
            <person name="Fiebig A."/>
        </authorList>
    </citation>
    <scope>NUCLEOTIDE SEQUENCE [LARGE SCALE GENOMIC DNA]</scope>
</reference>
<dbReference type="EnsemblPlants" id="AVESA.00010b.r2.2CG0313030.1">
    <property type="protein sequence ID" value="AVESA.00010b.r2.2CG0313030.1.CDS"/>
    <property type="gene ID" value="AVESA.00010b.r2.2CG0313030"/>
</dbReference>
<sequence length="209" mass="23015">MLPPLLLPLRTLVGRSKKKITWTSDQIRLADLTAPPIRRLLSTRLRSHALHTLSMAGASLVPSQAGATPNRLKRKAPDSSDAATTSTSAGEDEAAAGEEEEIEELEREVADLGRRILEHRRDAAARFLDAAVSRLAAFRPTACPEAPSEEEYVSGEQDMLEKLEIFKSKAEASIEAMPKVLKKMNGCVARLEKLEQLSANVHPVFQRKR</sequence>
<reference evidence="1" key="2">
    <citation type="submission" date="2025-09" db="UniProtKB">
        <authorList>
            <consortium name="EnsemblPlants"/>
        </authorList>
    </citation>
    <scope>IDENTIFICATION</scope>
</reference>
<proteinExistence type="predicted"/>
<evidence type="ECO:0000313" key="1">
    <source>
        <dbReference type="EnsemblPlants" id="AVESA.00010b.r2.2CG0313030.1.CDS"/>
    </source>
</evidence>
<dbReference type="Proteomes" id="UP001732700">
    <property type="component" value="Chromosome 2C"/>
</dbReference>